<comment type="similarity">
    <text evidence="1">Belongs to the PrpD family.</text>
</comment>
<dbReference type="SUPFAM" id="SSF103378">
    <property type="entry name" value="2-methylcitrate dehydratase PrpD"/>
    <property type="match status" value="1"/>
</dbReference>
<keyword evidence="5" id="KW-1185">Reference proteome</keyword>
<organism evidence="4 5">
    <name type="scientific">Parvibaculum lavamentivorans (strain DS-1 / DSM 13023 / NCIMB 13966)</name>
    <dbReference type="NCBI Taxonomy" id="402881"/>
    <lineage>
        <taxon>Bacteria</taxon>
        <taxon>Pseudomonadati</taxon>
        <taxon>Pseudomonadota</taxon>
        <taxon>Alphaproteobacteria</taxon>
        <taxon>Hyphomicrobiales</taxon>
        <taxon>Parvibaculaceae</taxon>
        <taxon>Parvibaculum</taxon>
    </lineage>
</organism>
<accession>A7HXT1</accession>
<dbReference type="InterPro" id="IPR045336">
    <property type="entry name" value="MmgE_PrpD_N"/>
</dbReference>
<dbReference type="Pfam" id="PF03972">
    <property type="entry name" value="MmgE_PrpD_N"/>
    <property type="match status" value="1"/>
</dbReference>
<dbReference type="OrthoDB" id="5415580at2"/>
<dbReference type="STRING" id="402881.Plav_3107"/>
<feature type="domain" description="MmgE/PrpD N-terminal" evidence="2">
    <location>
        <begin position="29"/>
        <end position="245"/>
    </location>
</feature>
<evidence type="ECO:0000259" key="3">
    <source>
        <dbReference type="Pfam" id="PF19305"/>
    </source>
</evidence>
<dbReference type="InterPro" id="IPR005656">
    <property type="entry name" value="MmgE_PrpD"/>
</dbReference>
<evidence type="ECO:0000313" key="5">
    <source>
        <dbReference type="Proteomes" id="UP000006377"/>
    </source>
</evidence>
<proteinExistence type="inferred from homology"/>
<gene>
    <name evidence="4" type="ordered locus">Plav_3107</name>
</gene>
<dbReference type="KEGG" id="pla:Plav_3107"/>
<dbReference type="InterPro" id="IPR042183">
    <property type="entry name" value="MmgE/PrpD_sf_1"/>
</dbReference>
<dbReference type="AlphaFoldDB" id="A7HXT1"/>
<dbReference type="HOGENOM" id="CLU_026574_3_1_5"/>
<evidence type="ECO:0000256" key="1">
    <source>
        <dbReference type="ARBA" id="ARBA00006174"/>
    </source>
</evidence>
<dbReference type="EMBL" id="CP000774">
    <property type="protein sequence ID" value="ABS64714.1"/>
    <property type="molecule type" value="Genomic_DNA"/>
</dbReference>
<dbReference type="Gene3D" id="1.10.4100.10">
    <property type="entry name" value="2-methylcitrate dehydratase PrpD"/>
    <property type="match status" value="1"/>
</dbReference>
<dbReference type="eggNOG" id="COG2079">
    <property type="taxonomic scope" value="Bacteria"/>
</dbReference>
<dbReference type="GO" id="GO:0016829">
    <property type="term" value="F:lyase activity"/>
    <property type="evidence" value="ECO:0007669"/>
    <property type="project" value="InterPro"/>
</dbReference>
<evidence type="ECO:0000313" key="4">
    <source>
        <dbReference type="EMBL" id="ABS64714.1"/>
    </source>
</evidence>
<evidence type="ECO:0000259" key="2">
    <source>
        <dbReference type="Pfam" id="PF03972"/>
    </source>
</evidence>
<reference evidence="4 5" key="1">
    <citation type="journal article" date="2011" name="Stand. Genomic Sci.">
        <title>Complete genome sequence of Parvibaculum lavamentivorans type strain (DS-1(T)).</title>
        <authorList>
            <person name="Schleheck D."/>
            <person name="Weiss M."/>
            <person name="Pitluck S."/>
            <person name="Bruce D."/>
            <person name="Land M.L."/>
            <person name="Han S."/>
            <person name="Saunders E."/>
            <person name="Tapia R."/>
            <person name="Detter C."/>
            <person name="Brettin T."/>
            <person name="Han J."/>
            <person name="Woyke T."/>
            <person name="Goodwin L."/>
            <person name="Pennacchio L."/>
            <person name="Nolan M."/>
            <person name="Cook A.M."/>
            <person name="Kjelleberg S."/>
            <person name="Thomas T."/>
        </authorList>
    </citation>
    <scope>NUCLEOTIDE SEQUENCE [LARGE SCALE GENOMIC DNA]</scope>
    <source>
        <strain evidence="5">DS-1 / DSM 13023 / NCIMB 13966</strain>
    </source>
</reference>
<dbReference type="Proteomes" id="UP000006377">
    <property type="component" value="Chromosome"/>
</dbReference>
<dbReference type="PANTHER" id="PTHR16943:SF8">
    <property type="entry name" value="2-METHYLCITRATE DEHYDRATASE"/>
    <property type="match status" value="1"/>
</dbReference>
<dbReference type="InterPro" id="IPR042188">
    <property type="entry name" value="MmgE/PrpD_sf_2"/>
</dbReference>
<dbReference type="Gene3D" id="3.30.1330.120">
    <property type="entry name" value="2-methylcitrate dehydratase PrpD"/>
    <property type="match status" value="1"/>
</dbReference>
<dbReference type="Pfam" id="PF19305">
    <property type="entry name" value="MmgE_PrpD_C"/>
    <property type="match status" value="1"/>
</dbReference>
<dbReference type="PANTHER" id="PTHR16943">
    <property type="entry name" value="2-METHYLCITRATE DEHYDRATASE-RELATED"/>
    <property type="match status" value="1"/>
</dbReference>
<dbReference type="InterPro" id="IPR045337">
    <property type="entry name" value="MmgE_PrpD_C"/>
</dbReference>
<name>A7HXT1_PARL1</name>
<dbReference type="RefSeq" id="WP_012112036.1">
    <property type="nucleotide sequence ID" value="NC_009719.1"/>
</dbReference>
<protein>
    <submittedName>
        <fullName evidence="4">MmgE/PrpD family protein</fullName>
    </submittedName>
</protein>
<feature type="domain" description="MmgE/PrpD C-terminal" evidence="3">
    <location>
        <begin position="266"/>
        <end position="422"/>
    </location>
</feature>
<dbReference type="InterPro" id="IPR036148">
    <property type="entry name" value="MmgE/PrpD_sf"/>
</dbReference>
<sequence>MNHVSPSAAAPVSLTGQLVKLIREKPVTAADLEAAALFTLDAVANSLAGRNSDPGRILLKWWQSSASSNAAPEPERLAFLMGALCHILETDDLHRMSVVHPGCVVVPAAWALAARRNAGGRALLIAILHGFEAATRIGMAVGPAHYRIWHNTATCGPFGAAMAASELLKLNNEAAVDALGNAGSQSSGLWQFLETGAMTKHLHAGHAAQAGIKAAELAAFGFTGPPKILEGEKGFFRAACPDADADAVIRDPGSPWQLVQTSIKPWPSCRHTHPTIDAGEELRARLQANGVEPGRIRKIEVATYRAAIDVCDRPVASSDYEAKFSLQHAVAASLLCSPVDFDAFGASARERCAALASRVEVSAAEPWASAYPRAWGGRVRLQLDDGTEYVAERAHAKGDPEAPLSRDDMIAKAEMLFRHGGVTEPRRIVDDILAMAADGAMPELDLV</sequence>